<comment type="caution">
    <text evidence="1">The sequence shown here is derived from an EMBL/GenBank/DDBJ whole genome shotgun (WGS) entry which is preliminary data.</text>
</comment>
<dbReference type="AlphaFoldDB" id="A0A176VPX0"/>
<evidence type="ECO:0000313" key="1">
    <source>
        <dbReference type="EMBL" id="OAE22934.1"/>
    </source>
</evidence>
<reference evidence="1" key="1">
    <citation type="submission" date="2016-03" db="EMBL/GenBank/DDBJ databases">
        <title>Mechanisms controlling the formation of the plant cell surface in tip-growing cells are functionally conserved among land plants.</title>
        <authorList>
            <person name="Honkanen S."/>
            <person name="Jones V.A."/>
            <person name="Morieri G."/>
            <person name="Champion C."/>
            <person name="Hetherington A.J."/>
            <person name="Kelly S."/>
            <person name="Saint-Marcoux D."/>
            <person name="Proust H."/>
            <person name="Prescott H."/>
            <person name="Dolan L."/>
        </authorList>
    </citation>
    <scope>NUCLEOTIDE SEQUENCE [LARGE SCALE GENOMIC DNA]</scope>
    <source>
        <tissue evidence="1">Whole gametophyte</tissue>
    </source>
</reference>
<protein>
    <recommendedName>
        <fullName evidence="3">Knr4/Smi1-like domain-containing protein</fullName>
    </recommendedName>
</protein>
<gene>
    <name evidence="1" type="ORF">AXG93_2284s1020</name>
</gene>
<keyword evidence="2" id="KW-1185">Reference proteome</keyword>
<dbReference type="Proteomes" id="UP000077202">
    <property type="component" value="Unassembled WGS sequence"/>
</dbReference>
<evidence type="ECO:0008006" key="3">
    <source>
        <dbReference type="Google" id="ProtNLM"/>
    </source>
</evidence>
<evidence type="ECO:0000313" key="2">
    <source>
        <dbReference type="Proteomes" id="UP000077202"/>
    </source>
</evidence>
<proteinExistence type="predicted"/>
<accession>A0A176VPX0</accession>
<organism evidence="1 2">
    <name type="scientific">Marchantia polymorpha subsp. ruderalis</name>
    <dbReference type="NCBI Taxonomy" id="1480154"/>
    <lineage>
        <taxon>Eukaryota</taxon>
        <taxon>Viridiplantae</taxon>
        <taxon>Streptophyta</taxon>
        <taxon>Embryophyta</taxon>
        <taxon>Marchantiophyta</taxon>
        <taxon>Marchantiopsida</taxon>
        <taxon>Marchantiidae</taxon>
        <taxon>Marchantiales</taxon>
        <taxon>Marchantiaceae</taxon>
        <taxon>Marchantia</taxon>
    </lineage>
</organism>
<dbReference type="EMBL" id="LVLJ01002998">
    <property type="protein sequence ID" value="OAE22934.1"/>
    <property type="molecule type" value="Genomic_DNA"/>
</dbReference>
<name>A0A176VPX0_MARPO</name>
<dbReference type="PANTHER" id="PTHR32011">
    <property type="entry name" value="OS08G0472400 PROTEIN"/>
    <property type="match status" value="1"/>
</dbReference>
<sequence length="664" mass="74427">MVDVEHRVSSHAQYAGLKRLSARAHAGTAPTSSGGRRVYFSFAAYARTVIDHLRSCRVPIEKGLTDEEFARVEAAFCFTFPPDLRAILAEGLPVGDGFPNWRHGFSHNLQMRFDLPIAGLLYEVARGNVWWKQWGPRPVDTEQAVRLALIALRKASTMVPVYSHCYIPASPNIAGNPVFFVYRKDVFVCGIDIADFFQRELFVSHGYEAPRNLPDLNEWVDDGSSRVARMGSGRDLFKDRGRLVSGKENFLVPGRVCEDEAHEQQHYETGPAAWRGSDNLGENSEETEKKWEVLEKDFESWGRSLDSLVAKHPEVLFKSLDNFGRRPSSKGFDCHHRHYTLSRSTTSGSAKNPAQDCVSRFSFFEESPISTRTLTHFSMNAPTWASKARRIEFWSEVTEKRNSSNLLASENLFSAHKVDVDLANFSPRCAEDQALTPYRNTFLPKWLVNYFEDITLRLRKGGWKEAEIDEMMDPHPLPKKVQDSSVDKQSVLDSLARQAEIIQATLRAAGWSMRDVADVLTADLRDPHKRSTTHMSSELATRISTFADNAGLLSVCKALGPFSICSLVKSSETSSAERDSACQGYIPLLRVTLRWSTLPSNYGHVLLTRLEADGLYSVNPLVPTRMQLLSSTLPGQATGPVKFLSVVYSGATALEHIMDITKKK</sequence>
<dbReference type="PANTHER" id="PTHR32011:SF2">
    <property type="entry name" value="OS08G0472400 PROTEIN"/>
    <property type="match status" value="1"/>
</dbReference>